<keyword evidence="2 5" id="KW-0545">Nucleotide biosynthesis</keyword>
<feature type="region of interest" description="NMP" evidence="5">
    <location>
        <begin position="30"/>
        <end position="59"/>
    </location>
</feature>
<sequence>MRLILLGPPGAGKGTQAKILVDAYGIPQLSTGDILRAAIAAKTQLGLEAKAIVDRGDLVSDAIVNGIVSERLDAEDCKPGFILDGFPRTIAQAEALDQMLAEKGIALDAVIEIKAEADELVKRVINRAKESSGGARADDNEEVLRKRLGVYSEQTAPLVAYYSGRGLLKPVDGMAPVDAVTAAIKSSLGK</sequence>
<dbReference type="NCBIfam" id="NF011105">
    <property type="entry name" value="PRK14532.1"/>
    <property type="match status" value="1"/>
</dbReference>
<evidence type="ECO:0000256" key="5">
    <source>
        <dbReference type="HAMAP-Rule" id="MF_00235"/>
    </source>
</evidence>
<evidence type="ECO:0000256" key="3">
    <source>
        <dbReference type="ARBA" id="ARBA00022741"/>
    </source>
</evidence>
<dbReference type="EC" id="2.7.4.3" evidence="5 7"/>
<reference evidence="9" key="1">
    <citation type="submission" date="2017-04" db="EMBL/GenBank/DDBJ databases">
        <authorList>
            <person name="Varghese N."/>
            <person name="Submissions S."/>
        </authorList>
    </citation>
    <scope>NUCLEOTIDE SEQUENCE [LARGE SCALE GENOMIC DNA]</scope>
</reference>
<feature type="binding site" evidence="5">
    <location>
        <position position="147"/>
    </location>
    <ligand>
        <name>AMP</name>
        <dbReference type="ChEBI" id="CHEBI:456215"/>
    </ligand>
</feature>
<comment type="catalytic activity">
    <reaction evidence="5 7">
        <text>AMP + ATP = 2 ADP</text>
        <dbReference type="Rhea" id="RHEA:12973"/>
        <dbReference type="ChEBI" id="CHEBI:30616"/>
        <dbReference type="ChEBI" id="CHEBI:456215"/>
        <dbReference type="ChEBI" id="CHEBI:456216"/>
        <dbReference type="EC" id="2.7.4.3"/>
    </reaction>
</comment>
<dbReference type="PROSITE" id="PS00113">
    <property type="entry name" value="ADENYLATE_KINASE"/>
    <property type="match status" value="1"/>
</dbReference>
<keyword evidence="1 5" id="KW-0808">Transferase</keyword>
<dbReference type="InterPro" id="IPR000850">
    <property type="entry name" value="Adenylat/UMP-CMP_kin"/>
</dbReference>
<comment type="subunit">
    <text evidence="5 7">Monomer.</text>
</comment>
<comment type="similarity">
    <text evidence="5 6">Belongs to the adenylate kinase family.</text>
</comment>
<dbReference type="NCBIfam" id="NF011101">
    <property type="entry name" value="PRK14528.1"/>
    <property type="match status" value="1"/>
</dbReference>
<protein>
    <recommendedName>
        <fullName evidence="5 7">Adenylate kinase</fullName>
        <shortName evidence="5">AK</shortName>
        <ecNumber evidence="5 7">2.7.4.3</ecNumber>
    </recommendedName>
    <alternativeName>
        <fullName evidence="5">ATP-AMP transphosphorylase</fullName>
    </alternativeName>
    <alternativeName>
        <fullName evidence="5">ATP:AMP phosphotransferase</fullName>
    </alternativeName>
    <alternativeName>
        <fullName evidence="5">Adenylate monophosphate kinase</fullName>
    </alternativeName>
</protein>
<keyword evidence="3 5" id="KW-0547">Nucleotide-binding</keyword>
<dbReference type="GO" id="GO:0004017">
    <property type="term" value="F:AMP kinase activity"/>
    <property type="evidence" value="ECO:0007669"/>
    <property type="project" value="UniProtKB-UniRule"/>
</dbReference>
<feature type="binding site" evidence="5">
    <location>
        <position position="127"/>
    </location>
    <ligand>
        <name>ATP</name>
        <dbReference type="ChEBI" id="CHEBI:30616"/>
    </ligand>
</feature>
<dbReference type="NCBIfam" id="NF011104">
    <property type="entry name" value="PRK14531.1"/>
    <property type="match status" value="1"/>
</dbReference>
<dbReference type="GO" id="GO:0005524">
    <property type="term" value="F:ATP binding"/>
    <property type="evidence" value="ECO:0007669"/>
    <property type="project" value="UniProtKB-UniRule"/>
</dbReference>
<feature type="binding site" evidence="5">
    <location>
        <position position="31"/>
    </location>
    <ligand>
        <name>AMP</name>
        <dbReference type="ChEBI" id="CHEBI:456215"/>
    </ligand>
</feature>
<dbReference type="GO" id="GO:0005737">
    <property type="term" value="C:cytoplasm"/>
    <property type="evidence" value="ECO:0007669"/>
    <property type="project" value="UniProtKB-SubCell"/>
</dbReference>
<dbReference type="PRINTS" id="PR00094">
    <property type="entry name" value="ADENYLTKNASE"/>
</dbReference>
<keyword evidence="9" id="KW-1185">Reference proteome</keyword>
<dbReference type="GO" id="GO:0044209">
    <property type="term" value="P:AMP salvage"/>
    <property type="evidence" value="ECO:0007669"/>
    <property type="project" value="UniProtKB-UniRule"/>
</dbReference>
<feature type="binding site" evidence="5">
    <location>
        <position position="92"/>
    </location>
    <ligand>
        <name>AMP</name>
        <dbReference type="ChEBI" id="CHEBI:456215"/>
    </ligand>
</feature>
<comment type="caution">
    <text evidence="5">Lacks conserved residue(s) required for the propagation of feature annotation.</text>
</comment>
<evidence type="ECO:0000313" key="8">
    <source>
        <dbReference type="EMBL" id="SMQ65551.1"/>
    </source>
</evidence>
<dbReference type="PANTHER" id="PTHR23359">
    <property type="entry name" value="NUCLEOTIDE KINASE"/>
    <property type="match status" value="1"/>
</dbReference>
<feature type="binding site" evidence="5">
    <location>
        <position position="136"/>
    </location>
    <ligand>
        <name>AMP</name>
        <dbReference type="ChEBI" id="CHEBI:456215"/>
    </ligand>
</feature>
<evidence type="ECO:0000313" key="9">
    <source>
        <dbReference type="Proteomes" id="UP000194474"/>
    </source>
</evidence>
<organism evidence="8 9">
    <name type="scientific">Devosia lucknowensis</name>
    <dbReference type="NCBI Taxonomy" id="1096929"/>
    <lineage>
        <taxon>Bacteria</taxon>
        <taxon>Pseudomonadati</taxon>
        <taxon>Pseudomonadota</taxon>
        <taxon>Alphaproteobacteria</taxon>
        <taxon>Hyphomicrobiales</taxon>
        <taxon>Devosiaceae</taxon>
        <taxon>Devosia</taxon>
    </lineage>
</organism>
<evidence type="ECO:0000256" key="7">
    <source>
        <dbReference type="RuleBase" id="RU003331"/>
    </source>
</evidence>
<evidence type="ECO:0000256" key="2">
    <source>
        <dbReference type="ARBA" id="ARBA00022727"/>
    </source>
</evidence>
<comment type="domain">
    <text evidence="5">Consists of three domains, a large central CORE domain and two small peripheral domains, NMPbind and LID, which undergo movements during catalysis. The LID domain closes over the site of phosphoryl transfer upon ATP binding. Assembling and dissambling the active center during each catalytic cycle provides an effective means to prevent ATP hydrolysis.</text>
</comment>
<dbReference type="AlphaFoldDB" id="A0A1Y6EWC7"/>
<evidence type="ECO:0000256" key="6">
    <source>
        <dbReference type="RuleBase" id="RU003330"/>
    </source>
</evidence>
<feature type="binding site" evidence="5">
    <location>
        <position position="175"/>
    </location>
    <ligand>
        <name>ATP</name>
        <dbReference type="ChEBI" id="CHEBI:30616"/>
    </ligand>
</feature>
<accession>A0A1Y6EWC7</accession>
<evidence type="ECO:0000256" key="1">
    <source>
        <dbReference type="ARBA" id="ARBA00022679"/>
    </source>
</evidence>
<feature type="binding site" evidence="5">
    <location>
        <begin position="57"/>
        <end position="59"/>
    </location>
    <ligand>
        <name>AMP</name>
        <dbReference type="ChEBI" id="CHEBI:456215"/>
    </ligand>
</feature>
<dbReference type="Pfam" id="PF00406">
    <property type="entry name" value="ADK"/>
    <property type="match status" value="1"/>
</dbReference>
<feature type="binding site" evidence="5">
    <location>
        <position position="36"/>
    </location>
    <ligand>
        <name>AMP</name>
        <dbReference type="ChEBI" id="CHEBI:456215"/>
    </ligand>
</feature>
<dbReference type="Proteomes" id="UP000194474">
    <property type="component" value="Unassembled WGS sequence"/>
</dbReference>
<dbReference type="SUPFAM" id="SSF52540">
    <property type="entry name" value="P-loop containing nucleoside triphosphate hydrolases"/>
    <property type="match status" value="1"/>
</dbReference>
<proteinExistence type="inferred from homology"/>
<keyword evidence="5 7" id="KW-0067">ATP-binding</keyword>
<dbReference type="Gene3D" id="3.40.50.300">
    <property type="entry name" value="P-loop containing nucleotide triphosphate hydrolases"/>
    <property type="match status" value="1"/>
</dbReference>
<evidence type="ECO:0000256" key="4">
    <source>
        <dbReference type="ARBA" id="ARBA00022777"/>
    </source>
</evidence>
<feature type="binding site" evidence="5">
    <location>
        <begin position="10"/>
        <end position="15"/>
    </location>
    <ligand>
        <name>ATP</name>
        <dbReference type="ChEBI" id="CHEBI:30616"/>
    </ligand>
</feature>
<dbReference type="EMBL" id="FXWK01000001">
    <property type="protein sequence ID" value="SMQ65551.1"/>
    <property type="molecule type" value="Genomic_DNA"/>
</dbReference>
<comment type="function">
    <text evidence="5">Catalyzes the reversible transfer of the terminal phosphate group between ATP and AMP. Plays an important role in cellular energy homeostasis and in adenine nucleotide metabolism.</text>
</comment>
<dbReference type="InterPro" id="IPR033690">
    <property type="entry name" value="Adenylat_kinase_CS"/>
</dbReference>
<keyword evidence="5" id="KW-0963">Cytoplasm</keyword>
<gene>
    <name evidence="5" type="primary">adk</name>
    <name evidence="8" type="ORF">SAMN06295905_1254</name>
</gene>
<dbReference type="InterPro" id="IPR006259">
    <property type="entry name" value="Adenyl_kin_sub"/>
</dbReference>
<dbReference type="UniPathway" id="UPA00588">
    <property type="reaction ID" value="UER00649"/>
</dbReference>
<dbReference type="NCBIfam" id="NF001381">
    <property type="entry name" value="PRK00279.1-3"/>
    <property type="match status" value="1"/>
</dbReference>
<dbReference type="NCBIfam" id="TIGR01351">
    <property type="entry name" value="adk"/>
    <property type="match status" value="1"/>
</dbReference>
<dbReference type="InterPro" id="IPR027417">
    <property type="entry name" value="P-loop_NTPase"/>
</dbReference>
<dbReference type="HAMAP" id="MF_00235">
    <property type="entry name" value="Adenylate_kinase_Adk"/>
    <property type="match status" value="1"/>
</dbReference>
<dbReference type="RefSeq" id="WP_086469599.1">
    <property type="nucleotide sequence ID" value="NZ_FXWK01000001.1"/>
</dbReference>
<keyword evidence="4 5" id="KW-0418">Kinase</keyword>
<dbReference type="NCBIfam" id="NF011100">
    <property type="entry name" value="PRK14527.1"/>
    <property type="match status" value="1"/>
</dbReference>
<feature type="binding site" evidence="5">
    <location>
        <begin position="85"/>
        <end position="88"/>
    </location>
    <ligand>
        <name>AMP</name>
        <dbReference type="ChEBI" id="CHEBI:456215"/>
    </ligand>
</feature>
<name>A0A1Y6EWC7_9HYPH</name>
<comment type="pathway">
    <text evidence="5">Purine metabolism; AMP biosynthesis via salvage pathway; AMP from ADP: step 1/1.</text>
</comment>
<dbReference type="CDD" id="cd01428">
    <property type="entry name" value="ADK"/>
    <property type="match status" value="1"/>
</dbReference>
<comment type="subcellular location">
    <subcellularLocation>
        <location evidence="5 7">Cytoplasm</location>
    </subcellularLocation>
</comment>
<dbReference type="OrthoDB" id="9805030at2"/>